<feature type="region of interest" description="Disordered" evidence="2">
    <location>
        <begin position="87"/>
        <end position="106"/>
    </location>
</feature>
<dbReference type="EMBL" id="FCQH01000018">
    <property type="protein sequence ID" value="CVL06639.1"/>
    <property type="molecule type" value="Genomic_DNA"/>
</dbReference>
<dbReference type="SUPFAM" id="SSF50978">
    <property type="entry name" value="WD40 repeat-like"/>
    <property type="match status" value="1"/>
</dbReference>
<reference evidence="5" key="1">
    <citation type="journal article" date="2016" name="Genome Biol. Evol.">
        <title>Comparative 'omics' of the Fusarium fujikuroi species complex highlights differences in genetic potential and metabolite synthesis.</title>
        <authorList>
            <person name="Niehaus E.-M."/>
            <person name="Muensterkoetter M."/>
            <person name="Proctor R.H."/>
            <person name="Brown D.W."/>
            <person name="Sharon A."/>
            <person name="Idan Y."/>
            <person name="Oren-Young L."/>
            <person name="Sieber C.M."/>
            <person name="Novak O."/>
            <person name="Pencik A."/>
            <person name="Tarkowska D."/>
            <person name="Hromadova K."/>
            <person name="Freeman S."/>
            <person name="Maymon M."/>
            <person name="Elazar M."/>
            <person name="Youssef S.A."/>
            <person name="El-Shabrawy E.S.M."/>
            <person name="Shalaby A.B.A."/>
            <person name="Houterman P."/>
            <person name="Brock N.L."/>
            <person name="Burkhardt I."/>
            <person name="Tsavkelova E.A."/>
            <person name="Dickschat J.S."/>
            <person name="Galuszka P."/>
            <person name="Gueldener U."/>
            <person name="Tudzynski B."/>
        </authorList>
    </citation>
    <scope>NUCLEOTIDE SEQUENCE [LARGE SCALE GENOMIC DNA]</scope>
    <source>
        <strain evidence="5">MRC7560</strain>
    </source>
</reference>
<dbReference type="InterPro" id="IPR036322">
    <property type="entry name" value="WD40_repeat_dom_sf"/>
</dbReference>
<evidence type="ECO:0000313" key="4">
    <source>
        <dbReference type="EMBL" id="CVL06639.1"/>
    </source>
</evidence>
<dbReference type="InterPro" id="IPR056884">
    <property type="entry name" value="NPHP3-like_N"/>
</dbReference>
<feature type="domain" description="Nephrocystin 3-like N-terminal" evidence="3">
    <location>
        <begin position="433"/>
        <end position="590"/>
    </location>
</feature>
<sequence length="1328" mass="149303">MDYNRQPWPSYPRSIIAMITSIHIPVSLSVSLTDTWPIASTHRFDFQCMAHFAVIFPLFNSHCLNVRITRADRNRLPLRGFIKHIGSKKGKEPRHGPTFRLPRTSLDSQDGESAALLPAIAPSTSVSSVNIAATMDFSPEGVSVGSSTQRSQHGINASASEYECSDQQAQFQELWKEAILTIKESKDGNKLAETFEILDQASTKDSKFSLSVLISKLEAAMKRVGMQKKLAEAMETIIPHLNRFAVVGDIAVSTNPNPAALPWAAVRFLLLNLTAGGDQGQGRPRHYRNNHPASSDLAVDTNLRKKIIDALSQCIKLLGFALRHQKKAARALTDAFRLEDFSGYLKDLSVAKNRLHNAGILCEMHHSSHARDHLKFVCGLMIEMRLEYSQSAEEKVKAQLRDLLIDPKDVFDHIYYPPDSFCLEGTRVQVLKDIDEWASDPQSPTICWLPGLAGTGKSTISRTVSRNLKDKTLSAGFVFKKGAGSRGSGQHLFAVLAYQLALQFPPIRPHIPHILQTVKDDHSLAMTPIRIQWQKLIVNPLVKLQDEGLVKPVLFVFDALDECNEQDRGEILRLLLTTCPEVLRVFLTSRPELDIMGHFIDEPLHREIVLHKLEIRTIENDFFVFLRQSLERFVVEHNRTHRQKHLQLPSDWPGDERFRLLLDKALPLFIAAATFVRMIRDRHWARSPDYKIDFIIDKSSRVNSEYDALYKPVLSLIQSGAPDDDLHEVKRNFMDIIGSLILLASPLPIGSLAELLGIDAWAVSSQIDALRSVIDVPEDDSPLQLFHLSFRDYILSTSAGDLQVDEEQTHASLANRCLKLMRRTLKADICRLRTPGKRLSDVETSVISQCLPPEIQYATLYWVHHLKASGKRMREEDYAYILFKGFFTNWLEVICLLRKIDHAFLMLEDLQSIVDETSGAQVLQFIQDSFKFITYFRGGIEQHPLQLYHSGTIFSPKASIAPSPLDRRQYPDYITAPSNIDLNWPQSQTVDVLEGLAQISFSPENKLASICYQGQIRIWDLTSGALTENSQWESIGIDLITPIANGNNILSHNAGVVKLWDMQSGSCKEILEPEAPLQILIAAASNTSTFAILKKPMIEIWSIGPLRHLKTLARELSLVERGYCCLVISANGQRLAISPDLCSIEIWNVGDGLLEHKLDTPFMHFPCIAFSPDGAKIAYYLGGSIEVRCLPGLETLAITTDMSPEVPYLRTLTFHGGWLIGINMNTQVQVWDASTGESLFLSQPYPELRASNFPYSFLSTDAIARSFHGGMEDLEPCYIGQEPPWLMKNGEKLLWLPPDYRPQSVYISGTTMVLGTYSGRVLFLYLKD</sequence>
<dbReference type="InterPro" id="IPR027417">
    <property type="entry name" value="P-loop_NTPase"/>
</dbReference>
<dbReference type="InterPro" id="IPR015943">
    <property type="entry name" value="WD40/YVTN_repeat-like_dom_sf"/>
</dbReference>
<dbReference type="VEuPathDB" id="FungiDB:FMAN_11788"/>
<dbReference type="SUPFAM" id="SSF52540">
    <property type="entry name" value="P-loop containing nucleoside triphosphate hydrolases"/>
    <property type="match status" value="1"/>
</dbReference>
<evidence type="ECO:0000256" key="1">
    <source>
        <dbReference type="ARBA" id="ARBA00022737"/>
    </source>
</evidence>
<dbReference type="RefSeq" id="XP_041689972.1">
    <property type="nucleotide sequence ID" value="XM_041824498.1"/>
</dbReference>
<name>A0A1L7U8D9_FUSMA</name>
<dbReference type="Gene3D" id="2.130.10.10">
    <property type="entry name" value="YVTN repeat-like/Quinoprotein amine dehydrogenase"/>
    <property type="match status" value="2"/>
</dbReference>
<evidence type="ECO:0000259" key="3">
    <source>
        <dbReference type="Pfam" id="PF24883"/>
    </source>
</evidence>
<gene>
    <name evidence="4" type="ORF">FMAN_11788</name>
</gene>
<dbReference type="PANTHER" id="PTHR10039">
    <property type="entry name" value="AMELOGENIN"/>
    <property type="match status" value="1"/>
</dbReference>
<dbReference type="PANTHER" id="PTHR10039:SF17">
    <property type="entry name" value="FUNGAL STAND N-TERMINAL GOODBYE DOMAIN-CONTAINING PROTEIN-RELATED"/>
    <property type="match status" value="1"/>
</dbReference>
<accession>A0A1L7U8D9</accession>
<evidence type="ECO:0000256" key="2">
    <source>
        <dbReference type="SAM" id="MobiDB-lite"/>
    </source>
</evidence>
<proteinExistence type="predicted"/>
<dbReference type="Proteomes" id="UP000184255">
    <property type="component" value="Unassembled WGS sequence"/>
</dbReference>
<evidence type="ECO:0000313" key="5">
    <source>
        <dbReference type="Proteomes" id="UP000184255"/>
    </source>
</evidence>
<dbReference type="GeneID" id="65091038"/>
<comment type="caution">
    <text evidence="4">The sequence shown here is derived from an EMBL/GenBank/DDBJ whole genome shotgun (WGS) entry which is preliminary data.</text>
</comment>
<dbReference type="Gene3D" id="3.40.50.300">
    <property type="entry name" value="P-loop containing nucleotide triphosphate hydrolases"/>
    <property type="match status" value="1"/>
</dbReference>
<keyword evidence="1" id="KW-0677">Repeat</keyword>
<organism evidence="4 5">
    <name type="scientific">Fusarium mangiferae</name>
    <name type="common">Mango malformation disease fungus</name>
    <dbReference type="NCBI Taxonomy" id="192010"/>
    <lineage>
        <taxon>Eukaryota</taxon>
        <taxon>Fungi</taxon>
        <taxon>Dikarya</taxon>
        <taxon>Ascomycota</taxon>
        <taxon>Pezizomycotina</taxon>
        <taxon>Sordariomycetes</taxon>
        <taxon>Hypocreomycetidae</taxon>
        <taxon>Hypocreales</taxon>
        <taxon>Nectriaceae</taxon>
        <taxon>Fusarium</taxon>
        <taxon>Fusarium fujikuroi species complex</taxon>
    </lineage>
</organism>
<keyword evidence="5" id="KW-1185">Reference proteome</keyword>
<protein>
    <recommendedName>
        <fullName evidence="3">Nephrocystin 3-like N-terminal domain-containing protein</fullName>
    </recommendedName>
</protein>
<dbReference type="Pfam" id="PF24883">
    <property type="entry name" value="NPHP3_N"/>
    <property type="match status" value="1"/>
</dbReference>